<dbReference type="Pfam" id="PF00089">
    <property type="entry name" value="Trypsin"/>
    <property type="match status" value="1"/>
</dbReference>
<evidence type="ECO:0000313" key="4">
    <source>
        <dbReference type="EMBL" id="SPJ72244.1"/>
    </source>
</evidence>
<sequence length="306" mass="33538">MSPFKMFITFAILAISHMAITAPVEGVNSNSAYSSIVSRADAPMPIVHNLTSQYLSTLVLEEVPPSLPARPLQPRKMSETRIGGVDDRVEWYMHEYPYSAIGRLHVTSEVPFNKTNICSGSLVGPRHVMVARHCVNSESLQVVRKATFAPNYFNGSRHGESFVTNVIMPDRIDGGIYCYESNDWAILVLADRLGDKYGYLGAKAVDCNTQTHKPIFSHVGYPQDHGWGIPTHQGKISITKCQECGIGSVRTDADGTQGQSGGPLFIMEDGLPWLYGVASTHYLTDNGFATGTNLVKAIAQARKDYP</sequence>
<dbReference type="Gene3D" id="2.40.10.10">
    <property type="entry name" value="Trypsin-like serine proteases"/>
    <property type="match status" value="2"/>
</dbReference>
<dbReference type="PRINTS" id="PR00722">
    <property type="entry name" value="CHYMOTRYPSIN"/>
</dbReference>
<dbReference type="GO" id="GO:0004252">
    <property type="term" value="F:serine-type endopeptidase activity"/>
    <property type="evidence" value="ECO:0007669"/>
    <property type="project" value="InterPro"/>
</dbReference>
<evidence type="ECO:0000256" key="1">
    <source>
        <dbReference type="ARBA" id="ARBA00022729"/>
    </source>
</evidence>
<dbReference type="Proteomes" id="UP001187734">
    <property type="component" value="Unassembled WGS sequence"/>
</dbReference>
<dbReference type="SUPFAM" id="SSF50494">
    <property type="entry name" value="Trypsin-like serine proteases"/>
    <property type="match status" value="1"/>
</dbReference>
<feature type="domain" description="Peptidase S1" evidence="3">
    <location>
        <begin position="81"/>
        <end position="306"/>
    </location>
</feature>
<keyword evidence="5" id="KW-1185">Reference proteome</keyword>
<evidence type="ECO:0000259" key="3">
    <source>
        <dbReference type="PROSITE" id="PS50240"/>
    </source>
</evidence>
<dbReference type="AlphaFoldDB" id="A0AAE8M156"/>
<dbReference type="PANTHER" id="PTHR15462">
    <property type="entry name" value="SERINE PROTEASE"/>
    <property type="match status" value="1"/>
</dbReference>
<reference evidence="4" key="1">
    <citation type="submission" date="2018-03" db="EMBL/GenBank/DDBJ databases">
        <authorList>
            <person name="Guldener U."/>
        </authorList>
    </citation>
    <scope>NUCLEOTIDE SEQUENCE</scope>
</reference>
<dbReference type="InterPro" id="IPR001314">
    <property type="entry name" value="Peptidase_S1A"/>
</dbReference>
<dbReference type="EMBL" id="ONZP01000056">
    <property type="protein sequence ID" value="SPJ72244.1"/>
    <property type="molecule type" value="Genomic_DNA"/>
</dbReference>
<organism evidence="4 5">
    <name type="scientific">Fusarium torulosum</name>
    <dbReference type="NCBI Taxonomy" id="33205"/>
    <lineage>
        <taxon>Eukaryota</taxon>
        <taxon>Fungi</taxon>
        <taxon>Dikarya</taxon>
        <taxon>Ascomycota</taxon>
        <taxon>Pezizomycotina</taxon>
        <taxon>Sordariomycetes</taxon>
        <taxon>Hypocreomycetidae</taxon>
        <taxon>Hypocreales</taxon>
        <taxon>Nectriaceae</taxon>
        <taxon>Fusarium</taxon>
    </lineage>
</organism>
<accession>A0AAE8M156</accession>
<gene>
    <name evidence="4" type="ORF">FTOL_01972</name>
</gene>
<feature type="signal peptide" evidence="2">
    <location>
        <begin position="1"/>
        <end position="26"/>
    </location>
</feature>
<proteinExistence type="predicted"/>
<comment type="caution">
    <text evidence="4">The sequence shown here is derived from an EMBL/GenBank/DDBJ whole genome shotgun (WGS) entry which is preliminary data.</text>
</comment>
<keyword evidence="1 2" id="KW-0732">Signal</keyword>
<dbReference type="InterPro" id="IPR009003">
    <property type="entry name" value="Peptidase_S1_PA"/>
</dbReference>
<dbReference type="InterPro" id="IPR001254">
    <property type="entry name" value="Trypsin_dom"/>
</dbReference>
<dbReference type="PROSITE" id="PS50240">
    <property type="entry name" value="TRYPSIN_DOM"/>
    <property type="match status" value="1"/>
</dbReference>
<dbReference type="PANTHER" id="PTHR15462:SF8">
    <property type="entry name" value="SERINE PROTEASE"/>
    <property type="match status" value="1"/>
</dbReference>
<feature type="chain" id="PRO_5042193029" description="Peptidase S1 domain-containing protein" evidence="2">
    <location>
        <begin position="27"/>
        <end position="306"/>
    </location>
</feature>
<evidence type="ECO:0000256" key="2">
    <source>
        <dbReference type="SAM" id="SignalP"/>
    </source>
</evidence>
<evidence type="ECO:0000313" key="5">
    <source>
        <dbReference type="Proteomes" id="UP001187734"/>
    </source>
</evidence>
<protein>
    <recommendedName>
        <fullName evidence="3">Peptidase S1 domain-containing protein</fullName>
    </recommendedName>
</protein>
<name>A0AAE8M156_9HYPO</name>
<dbReference type="GO" id="GO:0006508">
    <property type="term" value="P:proteolysis"/>
    <property type="evidence" value="ECO:0007669"/>
    <property type="project" value="InterPro"/>
</dbReference>
<dbReference type="InterPro" id="IPR043504">
    <property type="entry name" value="Peptidase_S1_PA_chymotrypsin"/>
</dbReference>
<dbReference type="InterPro" id="IPR050966">
    <property type="entry name" value="Glutamyl_endopeptidase"/>
</dbReference>